<feature type="transmembrane region" description="Helical" evidence="1">
    <location>
        <begin position="49"/>
        <end position="65"/>
    </location>
</feature>
<keyword evidence="1" id="KW-1133">Transmembrane helix</keyword>
<accession>A0ABV6BCT6</accession>
<dbReference type="Proteomes" id="UP001589813">
    <property type="component" value="Unassembled WGS sequence"/>
</dbReference>
<gene>
    <name evidence="2" type="ORF">ACFFJP_06345</name>
</gene>
<reference evidence="2 3" key="1">
    <citation type="submission" date="2024-09" db="EMBL/GenBank/DDBJ databases">
        <authorList>
            <person name="Sun Q."/>
            <person name="Mori K."/>
        </authorList>
    </citation>
    <scope>NUCLEOTIDE SEQUENCE [LARGE SCALE GENOMIC DNA]</scope>
    <source>
        <strain evidence="2 3">KCTC 23315</strain>
    </source>
</reference>
<keyword evidence="1" id="KW-0472">Membrane</keyword>
<dbReference type="RefSeq" id="WP_377241572.1">
    <property type="nucleotide sequence ID" value="NZ_JBHLXP010000001.1"/>
</dbReference>
<evidence type="ECO:0000313" key="2">
    <source>
        <dbReference type="EMBL" id="MFC0047902.1"/>
    </source>
</evidence>
<feature type="transmembrane region" description="Helical" evidence="1">
    <location>
        <begin position="72"/>
        <end position="95"/>
    </location>
</feature>
<feature type="transmembrane region" description="Helical" evidence="1">
    <location>
        <begin position="101"/>
        <end position="121"/>
    </location>
</feature>
<evidence type="ECO:0008006" key="4">
    <source>
        <dbReference type="Google" id="ProtNLM"/>
    </source>
</evidence>
<dbReference type="EMBL" id="JBHLXP010000001">
    <property type="protein sequence ID" value="MFC0047902.1"/>
    <property type="molecule type" value="Genomic_DNA"/>
</dbReference>
<protein>
    <recommendedName>
        <fullName evidence="4">Phosphopantetheine adenylyltransferase</fullName>
    </recommendedName>
</protein>
<comment type="caution">
    <text evidence="2">The sequence shown here is derived from an EMBL/GenBank/DDBJ whole genome shotgun (WGS) entry which is preliminary data.</text>
</comment>
<organism evidence="2 3">
    <name type="scientific">Rheinheimera tilapiae</name>
    <dbReference type="NCBI Taxonomy" id="875043"/>
    <lineage>
        <taxon>Bacteria</taxon>
        <taxon>Pseudomonadati</taxon>
        <taxon>Pseudomonadota</taxon>
        <taxon>Gammaproteobacteria</taxon>
        <taxon>Chromatiales</taxon>
        <taxon>Chromatiaceae</taxon>
        <taxon>Rheinheimera</taxon>
    </lineage>
</organism>
<evidence type="ECO:0000313" key="3">
    <source>
        <dbReference type="Proteomes" id="UP001589813"/>
    </source>
</evidence>
<keyword evidence="3" id="KW-1185">Reference proteome</keyword>
<keyword evidence="1" id="KW-0812">Transmembrane</keyword>
<name>A0ABV6BCT6_9GAMM</name>
<sequence length="126" mass="13964">MKYLVSISLFLVGIIHLIPLSGVLSAEKLFSLYGILFDEPNLEILMRHRAVLFGILGGFLVLAAFKQTFQLAGLLAGFISVISFLYLSLAVGGYNEHIARVFWADIVALVLLVFGYIGYVVNQRRV</sequence>
<proteinExistence type="predicted"/>
<evidence type="ECO:0000256" key="1">
    <source>
        <dbReference type="SAM" id="Phobius"/>
    </source>
</evidence>